<evidence type="ECO:0000313" key="8">
    <source>
        <dbReference type="Proteomes" id="UP000193391"/>
    </source>
</evidence>
<evidence type="ECO:0000256" key="6">
    <source>
        <dbReference type="SAM" id="Phobius"/>
    </source>
</evidence>
<protein>
    <submittedName>
        <fullName evidence="7">LysE family transporter</fullName>
    </submittedName>
</protein>
<gene>
    <name evidence="7" type="ORF">TMES_19240</name>
</gene>
<dbReference type="Proteomes" id="UP000193391">
    <property type="component" value="Unassembled WGS sequence"/>
</dbReference>
<comment type="caution">
    <text evidence="7">The sequence shown here is derived from an EMBL/GenBank/DDBJ whole genome shotgun (WGS) entry which is preliminary data.</text>
</comment>
<evidence type="ECO:0000256" key="5">
    <source>
        <dbReference type="ARBA" id="ARBA00023136"/>
    </source>
</evidence>
<evidence type="ECO:0000313" key="7">
    <source>
        <dbReference type="EMBL" id="OSQ35967.1"/>
    </source>
</evidence>
<keyword evidence="3 6" id="KW-0812">Transmembrane</keyword>
<dbReference type="GO" id="GO:0015171">
    <property type="term" value="F:amino acid transmembrane transporter activity"/>
    <property type="evidence" value="ECO:0007669"/>
    <property type="project" value="TreeGrafter"/>
</dbReference>
<keyword evidence="4 6" id="KW-1133">Transmembrane helix</keyword>
<comment type="subcellular location">
    <subcellularLocation>
        <location evidence="1">Cell membrane</location>
        <topology evidence="1">Multi-pass membrane protein</topology>
    </subcellularLocation>
</comment>
<keyword evidence="8" id="KW-1185">Reference proteome</keyword>
<keyword evidence="5 6" id="KW-0472">Membrane</keyword>
<dbReference type="GO" id="GO:0005886">
    <property type="term" value="C:plasma membrane"/>
    <property type="evidence" value="ECO:0007669"/>
    <property type="project" value="UniProtKB-SubCell"/>
</dbReference>
<dbReference type="STRING" id="1293891.TMES_19240"/>
<keyword evidence="2" id="KW-1003">Cell membrane</keyword>
<evidence type="ECO:0000256" key="1">
    <source>
        <dbReference type="ARBA" id="ARBA00004651"/>
    </source>
</evidence>
<feature type="transmembrane region" description="Helical" evidence="6">
    <location>
        <begin position="46"/>
        <end position="67"/>
    </location>
</feature>
<evidence type="ECO:0000256" key="4">
    <source>
        <dbReference type="ARBA" id="ARBA00022989"/>
    </source>
</evidence>
<feature type="transmembrane region" description="Helical" evidence="6">
    <location>
        <begin position="179"/>
        <end position="196"/>
    </location>
</feature>
<evidence type="ECO:0000256" key="3">
    <source>
        <dbReference type="ARBA" id="ARBA00022692"/>
    </source>
</evidence>
<proteinExistence type="predicted"/>
<feature type="transmembrane region" description="Helical" evidence="6">
    <location>
        <begin position="6"/>
        <end position="34"/>
    </location>
</feature>
<dbReference type="Pfam" id="PF01810">
    <property type="entry name" value="LysE"/>
    <property type="match status" value="1"/>
</dbReference>
<sequence>MDIATIFSLALYAFVMSITPGPNNVMLTSSGLLFGIRRTVPHILGIPFGVTLQLCLTGAGLGAVFAVEPRLQLVLKICGTFYLLWLAVKLWRAGELKEPGAARPISFLQAAAFQFINPKAWLIAITVIATFISPGDHYWLQIALGCLVFTITGVPSMAVWAIFGSALKSILHDRKKLRLINRTMAGIAALTAALFWA</sequence>
<organism evidence="7 8">
    <name type="scientific">Thalassospira mesophila</name>
    <dbReference type="NCBI Taxonomy" id="1293891"/>
    <lineage>
        <taxon>Bacteria</taxon>
        <taxon>Pseudomonadati</taxon>
        <taxon>Pseudomonadota</taxon>
        <taxon>Alphaproteobacteria</taxon>
        <taxon>Rhodospirillales</taxon>
        <taxon>Thalassospiraceae</taxon>
        <taxon>Thalassospira</taxon>
    </lineage>
</organism>
<feature type="transmembrane region" description="Helical" evidence="6">
    <location>
        <begin position="138"/>
        <end position="167"/>
    </location>
</feature>
<dbReference type="RefSeq" id="WP_085585615.1">
    <property type="nucleotide sequence ID" value="NZ_JFKA01000013.1"/>
</dbReference>
<dbReference type="AlphaFoldDB" id="A0A1Y2KY94"/>
<reference evidence="7 8" key="1">
    <citation type="submission" date="2014-03" db="EMBL/GenBank/DDBJ databases">
        <title>The draft genome sequence of Thalassospira mesophila JCM 18969.</title>
        <authorList>
            <person name="Lai Q."/>
            <person name="Shao Z."/>
        </authorList>
    </citation>
    <scope>NUCLEOTIDE SEQUENCE [LARGE SCALE GENOMIC DNA]</scope>
    <source>
        <strain evidence="7 8">JCM 18969</strain>
    </source>
</reference>
<feature type="transmembrane region" description="Helical" evidence="6">
    <location>
        <begin position="112"/>
        <end position="132"/>
    </location>
</feature>
<name>A0A1Y2KY94_9PROT</name>
<dbReference type="OrthoDB" id="9812084at2"/>
<evidence type="ECO:0000256" key="2">
    <source>
        <dbReference type="ARBA" id="ARBA00022475"/>
    </source>
</evidence>
<dbReference type="PANTHER" id="PTHR30086">
    <property type="entry name" value="ARGININE EXPORTER PROTEIN ARGO"/>
    <property type="match status" value="1"/>
</dbReference>
<dbReference type="EMBL" id="JFKA01000013">
    <property type="protein sequence ID" value="OSQ35967.1"/>
    <property type="molecule type" value="Genomic_DNA"/>
</dbReference>
<accession>A0A1Y2KY94</accession>
<dbReference type="GO" id="GO:0033228">
    <property type="term" value="P:cysteine export across plasma membrane"/>
    <property type="evidence" value="ECO:0007669"/>
    <property type="project" value="TreeGrafter"/>
</dbReference>
<dbReference type="InterPro" id="IPR001123">
    <property type="entry name" value="LeuE-type"/>
</dbReference>
<dbReference type="PANTHER" id="PTHR30086:SF20">
    <property type="entry name" value="ARGININE EXPORTER PROTEIN ARGO-RELATED"/>
    <property type="match status" value="1"/>
</dbReference>